<keyword evidence="3" id="KW-1185">Reference proteome</keyword>
<feature type="compositionally biased region" description="Gly residues" evidence="1">
    <location>
        <begin position="165"/>
        <end position="174"/>
    </location>
</feature>
<dbReference type="RefSeq" id="XP_025599582.1">
    <property type="nucleotide sequence ID" value="XM_025745096.1"/>
</dbReference>
<feature type="compositionally biased region" description="Pro residues" evidence="1">
    <location>
        <begin position="685"/>
        <end position="696"/>
    </location>
</feature>
<feature type="compositionally biased region" description="Low complexity" evidence="1">
    <location>
        <begin position="91"/>
        <end position="102"/>
    </location>
</feature>
<feature type="compositionally biased region" description="Low complexity" evidence="1">
    <location>
        <begin position="7"/>
        <end position="38"/>
    </location>
</feature>
<dbReference type="AlphaFoldDB" id="A0A316ZG99"/>
<dbReference type="Proteomes" id="UP000245946">
    <property type="component" value="Unassembled WGS sequence"/>
</dbReference>
<sequence length="846" mass="85273">MDPWATPSPWADDGSGGDASSSAATSSSSTTAPVSSSPPASPIRPQISPVRLALPSLGSEDPWASPSTSAAPASAPDAGADEGHSTPTRVASPAAPAALSPLNERAGWQDERPDAWAPSVPSTSAEAEADEPRPPSPWGGVEALPPPSAFATQRRESGASLGTVGAAGAGGGGWTPERRESVGSGWAQVDDDGGPPRWPGSAQSEQFAGTAESDRSASPTSPSSPEVELQVRDLDAERAAATAASSSTEASAPAATSRFAAPFAALASWRKPATLSGTADGAKATSSIRAASPPLGAASTSTATSPPRKGANDASTASEGPGWKQVPRKPESGLAARFSGLWGSTSGSAPRIASAAEEEEESPDASSASRTQQDAQMAAYGSGLDGTRDAVPISGGSEAVAPGAKTDQAQQQGGLAKWLRWGRKAGAPPPSGMSDADLEWLEGLPAAPEQQGEGQAEDLDSWLKDVMAARPGAAGGSAAAQRPMVQSTSRATGAPIPRIAQPPRSSALLDLADFDPISGSAVKRSQSVRASGGPGGGAARMASSFSNDASRSSARQQQLDDDFDDFATAPAASMAGLPRWASAQPAASTSTSGTSPARATVGSGLGRGRYSARNLASLQPRRRGSYEEEEDDEDDYGHMSPREGQTGGGSYTDGHEATGTAFRAYRDEAPVYNDDVDDDSTTRRPAPPPKLAPPPATRTSIDSVRLSATGRSATPPIRTISPVMSSSSSSSGAGAGARIAPTLPPPPGSGRLPPPGSMRSQQQQPQQQQQKGVDLLDDFADFTSAPSPSAPPAFTPPASAPLSAGTAPGGGSMQAKPAPLQTQQTQHAGAKTGGLSAADLSFFDGL</sequence>
<dbReference type="GeneID" id="37272640"/>
<evidence type="ECO:0000256" key="1">
    <source>
        <dbReference type="SAM" id="MobiDB-lite"/>
    </source>
</evidence>
<gene>
    <name evidence="2" type="ORF">FA09DRAFT_359346</name>
</gene>
<evidence type="ECO:0000313" key="2">
    <source>
        <dbReference type="EMBL" id="PWN99303.1"/>
    </source>
</evidence>
<evidence type="ECO:0000313" key="3">
    <source>
        <dbReference type="Proteomes" id="UP000245946"/>
    </source>
</evidence>
<organism evidence="2 3">
    <name type="scientific">Tilletiopsis washingtonensis</name>
    <dbReference type="NCBI Taxonomy" id="58919"/>
    <lineage>
        <taxon>Eukaryota</taxon>
        <taxon>Fungi</taxon>
        <taxon>Dikarya</taxon>
        <taxon>Basidiomycota</taxon>
        <taxon>Ustilaginomycotina</taxon>
        <taxon>Exobasidiomycetes</taxon>
        <taxon>Entylomatales</taxon>
        <taxon>Entylomatales incertae sedis</taxon>
        <taxon>Tilletiopsis</taxon>
    </lineage>
</organism>
<feature type="compositionally biased region" description="Pro residues" evidence="1">
    <location>
        <begin position="742"/>
        <end position="756"/>
    </location>
</feature>
<feature type="compositionally biased region" description="Pro residues" evidence="1">
    <location>
        <begin position="788"/>
        <end position="799"/>
    </location>
</feature>
<name>A0A316ZG99_9BASI</name>
<feature type="compositionally biased region" description="Low complexity" evidence="1">
    <location>
        <begin position="757"/>
        <end position="770"/>
    </location>
</feature>
<feature type="region of interest" description="Disordered" evidence="1">
    <location>
        <begin position="519"/>
        <end position="832"/>
    </location>
</feature>
<feature type="compositionally biased region" description="Low complexity" evidence="1">
    <location>
        <begin position="539"/>
        <end position="554"/>
    </location>
</feature>
<proteinExistence type="predicted"/>
<feature type="compositionally biased region" description="Low complexity" evidence="1">
    <location>
        <begin position="239"/>
        <end position="255"/>
    </location>
</feature>
<feature type="compositionally biased region" description="Basic and acidic residues" evidence="1">
    <location>
        <begin position="229"/>
        <end position="238"/>
    </location>
</feature>
<feature type="region of interest" description="Disordered" evidence="1">
    <location>
        <begin position="274"/>
        <end position="504"/>
    </location>
</feature>
<feature type="compositionally biased region" description="Low complexity" evidence="1">
    <location>
        <begin position="468"/>
        <end position="480"/>
    </location>
</feature>
<feature type="region of interest" description="Disordered" evidence="1">
    <location>
        <begin position="1"/>
        <end position="255"/>
    </location>
</feature>
<feature type="compositionally biased region" description="Low complexity" evidence="1">
    <location>
        <begin position="61"/>
        <end position="78"/>
    </location>
</feature>
<feature type="compositionally biased region" description="Low complexity" evidence="1">
    <location>
        <begin position="581"/>
        <end position="600"/>
    </location>
</feature>
<reference evidence="2 3" key="1">
    <citation type="journal article" date="2018" name="Mol. Biol. Evol.">
        <title>Broad Genomic Sampling Reveals a Smut Pathogenic Ancestry of the Fungal Clade Ustilaginomycotina.</title>
        <authorList>
            <person name="Kijpornyongpan T."/>
            <person name="Mondo S.J."/>
            <person name="Barry K."/>
            <person name="Sandor L."/>
            <person name="Lee J."/>
            <person name="Lipzen A."/>
            <person name="Pangilinan J."/>
            <person name="LaButti K."/>
            <person name="Hainaut M."/>
            <person name="Henrissat B."/>
            <person name="Grigoriev I.V."/>
            <person name="Spatafora J.W."/>
            <person name="Aime M.C."/>
        </authorList>
    </citation>
    <scope>NUCLEOTIDE SEQUENCE [LARGE SCALE GENOMIC DNA]</scope>
    <source>
        <strain evidence="2 3">MCA 4186</strain>
    </source>
</reference>
<dbReference type="EMBL" id="KZ819288">
    <property type="protein sequence ID" value="PWN99303.1"/>
    <property type="molecule type" value="Genomic_DNA"/>
</dbReference>
<feature type="compositionally biased region" description="Low complexity" evidence="1">
    <location>
        <begin position="216"/>
        <end position="225"/>
    </location>
</feature>
<protein>
    <submittedName>
        <fullName evidence="2">Uncharacterized protein</fullName>
    </submittedName>
</protein>
<dbReference type="OrthoDB" id="10407448at2759"/>
<accession>A0A316ZG99</accession>